<dbReference type="AlphaFoldDB" id="A0A645AW05"/>
<reference evidence="2" key="1">
    <citation type="submission" date="2019-08" db="EMBL/GenBank/DDBJ databases">
        <authorList>
            <person name="Kucharzyk K."/>
            <person name="Murdoch R.W."/>
            <person name="Higgins S."/>
            <person name="Loffler F."/>
        </authorList>
    </citation>
    <scope>NUCLEOTIDE SEQUENCE</scope>
</reference>
<feature type="region of interest" description="Disordered" evidence="1">
    <location>
        <begin position="109"/>
        <end position="129"/>
    </location>
</feature>
<dbReference type="EMBL" id="VSSQ01016026">
    <property type="protein sequence ID" value="MPM56976.1"/>
    <property type="molecule type" value="Genomic_DNA"/>
</dbReference>
<sequence length="215" mass="23181">MPPFVGEGHAGGGTAVVVGPELLLVAGRRLHALGLLRSHLLQPLIILCQVHISALSGIHDLFLRDTGSGMLQRGLCLSGGWLGGGNRTGRGRSRLLGLSLRGGGPLRLGRLFGRNRSGSSRSRRSRHRRSRNGRGLFLFLRLLIGISKNLLNAGHRMGLGQGLKHQRQFVVGQCLHIALGSFAVLSQNLHHVLVVQAEILSQLSDSVFVRCARTQ</sequence>
<proteinExistence type="predicted"/>
<organism evidence="2">
    <name type="scientific">bioreactor metagenome</name>
    <dbReference type="NCBI Taxonomy" id="1076179"/>
    <lineage>
        <taxon>unclassified sequences</taxon>
        <taxon>metagenomes</taxon>
        <taxon>ecological metagenomes</taxon>
    </lineage>
</organism>
<gene>
    <name evidence="2" type="ORF">SDC9_103793</name>
</gene>
<evidence type="ECO:0000313" key="2">
    <source>
        <dbReference type="EMBL" id="MPM56976.1"/>
    </source>
</evidence>
<name>A0A645AW05_9ZZZZ</name>
<protein>
    <submittedName>
        <fullName evidence="2">Uncharacterized protein</fullName>
    </submittedName>
</protein>
<comment type="caution">
    <text evidence="2">The sequence shown here is derived from an EMBL/GenBank/DDBJ whole genome shotgun (WGS) entry which is preliminary data.</text>
</comment>
<evidence type="ECO:0000256" key="1">
    <source>
        <dbReference type="SAM" id="MobiDB-lite"/>
    </source>
</evidence>
<accession>A0A645AW05</accession>
<feature type="compositionally biased region" description="Low complexity" evidence="1">
    <location>
        <begin position="109"/>
        <end position="120"/>
    </location>
</feature>